<dbReference type="PANTHER" id="PTHR47703:SF2">
    <property type="entry name" value="D-AMINOACID AMINOTRANSFERASE-LIKE PLP-DEPENDENT ENZYMES SUPERFAMILY PROTEIN"/>
    <property type="match status" value="1"/>
</dbReference>
<dbReference type="Gene3D" id="3.20.10.10">
    <property type="entry name" value="D-amino Acid Aminotransferase, subunit A, domain 2"/>
    <property type="match status" value="1"/>
</dbReference>
<feature type="region of interest" description="Disordered" evidence="1">
    <location>
        <begin position="135"/>
        <end position="154"/>
    </location>
</feature>
<dbReference type="PANTHER" id="PTHR47703">
    <property type="entry name" value="D-AMINOACID AMINOTRANSFERASE-LIKE PLP-DEPENDENT ENZYMES SUPERFAMILY PROTEIN"/>
    <property type="match status" value="1"/>
</dbReference>
<dbReference type="GO" id="GO:0003824">
    <property type="term" value="F:catalytic activity"/>
    <property type="evidence" value="ECO:0007669"/>
    <property type="project" value="InterPro"/>
</dbReference>
<feature type="region of interest" description="Disordered" evidence="1">
    <location>
        <begin position="160"/>
        <end position="203"/>
    </location>
</feature>
<feature type="compositionally biased region" description="Low complexity" evidence="1">
    <location>
        <begin position="160"/>
        <end position="173"/>
    </location>
</feature>
<protein>
    <submittedName>
        <fullName evidence="2">Uncharacterized protein</fullName>
    </submittedName>
</protein>
<dbReference type="InterPro" id="IPR043132">
    <property type="entry name" value="BCAT-like_C"/>
</dbReference>
<dbReference type="Proteomes" id="UP001165080">
    <property type="component" value="Unassembled WGS sequence"/>
</dbReference>
<dbReference type="AlphaFoldDB" id="A0A9W6BX98"/>
<feature type="region of interest" description="Disordered" evidence="1">
    <location>
        <begin position="300"/>
        <end position="333"/>
    </location>
</feature>
<gene>
    <name evidence="2" type="primary">PLEST005415</name>
    <name evidence="2" type="ORF">PLESTB_001489400</name>
</gene>
<evidence type="ECO:0000256" key="1">
    <source>
        <dbReference type="SAM" id="MobiDB-lite"/>
    </source>
</evidence>
<dbReference type="InterPro" id="IPR036038">
    <property type="entry name" value="Aminotransferase-like"/>
</dbReference>
<organism evidence="2 3">
    <name type="scientific">Pleodorina starrii</name>
    <dbReference type="NCBI Taxonomy" id="330485"/>
    <lineage>
        <taxon>Eukaryota</taxon>
        <taxon>Viridiplantae</taxon>
        <taxon>Chlorophyta</taxon>
        <taxon>core chlorophytes</taxon>
        <taxon>Chlorophyceae</taxon>
        <taxon>CS clade</taxon>
        <taxon>Chlamydomonadales</taxon>
        <taxon>Volvocaceae</taxon>
        <taxon>Pleodorina</taxon>
    </lineage>
</organism>
<comment type="caution">
    <text evidence="2">The sequence shown here is derived from an EMBL/GenBank/DDBJ whole genome shotgun (WGS) entry which is preliminary data.</text>
</comment>
<evidence type="ECO:0000313" key="3">
    <source>
        <dbReference type="Proteomes" id="UP001165080"/>
    </source>
</evidence>
<keyword evidence="3" id="KW-1185">Reference proteome</keyword>
<feature type="compositionally biased region" description="Low complexity" evidence="1">
    <location>
        <begin position="135"/>
        <end position="144"/>
    </location>
</feature>
<reference evidence="2 3" key="1">
    <citation type="journal article" date="2023" name="Commun. Biol.">
        <title>Reorganization of the ancestral sex-determining regions during the evolution of trioecy in Pleodorina starrii.</title>
        <authorList>
            <person name="Takahashi K."/>
            <person name="Suzuki S."/>
            <person name="Kawai-Toyooka H."/>
            <person name="Yamamoto K."/>
            <person name="Hamaji T."/>
            <person name="Ootsuki R."/>
            <person name="Yamaguchi H."/>
            <person name="Kawachi M."/>
            <person name="Higashiyama T."/>
            <person name="Nozaki H."/>
        </authorList>
    </citation>
    <scope>NUCLEOTIDE SEQUENCE [LARGE SCALE GENOMIC DNA]</scope>
    <source>
        <strain evidence="2 3">NIES-4479</strain>
    </source>
</reference>
<dbReference type="EMBL" id="BRXU01000028">
    <property type="protein sequence ID" value="GLC59455.1"/>
    <property type="molecule type" value="Genomic_DNA"/>
</dbReference>
<dbReference type="SUPFAM" id="SSF56752">
    <property type="entry name" value="D-aminoacid aminotransferase-like PLP-dependent enzymes"/>
    <property type="match status" value="2"/>
</dbReference>
<accession>A0A9W6BX98</accession>
<evidence type="ECO:0000313" key="2">
    <source>
        <dbReference type="EMBL" id="GLC59455.1"/>
    </source>
</evidence>
<proteinExistence type="predicted"/>
<sequence length="483" mass="49170">MSPTAHRVVFIEDGCMHDGCDLTPQQVLTKHDSGVYTTALITPDGHVVDWSLHRKRLLRGIEILNTQPLRPFQPLLSFLERQGSSLPQFFDQRVQPQVRTALAAFHASPSSLSSPVPPQHAMLVVCISPFAPGTAATGPAGGQAADDDDGAADADTPAAALARTPLGGSATDRASADEDDDAGDGTGRRACDTTSGGSGSGSGPTAHIAVYCKAVQPPPYGPEHAVQAAVLGRPRSLPGAKACSWVRERRGYEERKPPEAAEVLLADASGRILEGLTTNFCVVTAATTVTTTATTATAAATSATTTTTSAATSPSCGAATTLPGSGPAPPDSAAAAAAAAAPPIGAEAAAAAAAIASPVAGLATTAAAGAGAGAGAVLRVCGPQADAALPGVVQSRVVEAARRLGLEVVPEPPSAAERGTWSEAFLTNCIRRLQPLSRVFCPPGNAWGADPWDCWLPHPAGPVTSALLGEVERMEERTHWREL</sequence>
<name>A0A9W6BX98_9CHLO</name>